<reference evidence="2 3" key="1">
    <citation type="journal article" date="2023" name="J. Hered.">
        <title>Chromosome-level genome of the wood stork (Mycteria americana) provides insight into avian chromosome evolution.</title>
        <authorList>
            <person name="Flamio R. Jr."/>
            <person name="Ramstad K.M."/>
        </authorList>
    </citation>
    <scope>NUCLEOTIDE SEQUENCE [LARGE SCALE GENOMIC DNA]</scope>
    <source>
        <strain evidence="2">JAX WOST 10</strain>
    </source>
</reference>
<gene>
    <name evidence="2" type="ORF">QYF61_026553</name>
</gene>
<organism evidence="2 3">
    <name type="scientific">Mycteria americana</name>
    <name type="common">Wood stork</name>
    <dbReference type="NCBI Taxonomy" id="33587"/>
    <lineage>
        <taxon>Eukaryota</taxon>
        <taxon>Metazoa</taxon>
        <taxon>Chordata</taxon>
        <taxon>Craniata</taxon>
        <taxon>Vertebrata</taxon>
        <taxon>Euteleostomi</taxon>
        <taxon>Archelosauria</taxon>
        <taxon>Archosauria</taxon>
        <taxon>Dinosauria</taxon>
        <taxon>Saurischia</taxon>
        <taxon>Theropoda</taxon>
        <taxon>Coelurosauria</taxon>
        <taxon>Aves</taxon>
        <taxon>Neognathae</taxon>
        <taxon>Neoaves</taxon>
        <taxon>Aequornithes</taxon>
        <taxon>Ciconiiformes</taxon>
        <taxon>Ciconiidae</taxon>
        <taxon>Mycteria</taxon>
    </lineage>
</organism>
<dbReference type="Proteomes" id="UP001333110">
    <property type="component" value="Unassembled WGS sequence"/>
</dbReference>
<evidence type="ECO:0000256" key="1">
    <source>
        <dbReference type="SAM" id="MobiDB-lite"/>
    </source>
</evidence>
<name>A0AAN7SAC3_MYCAM</name>
<proteinExistence type="predicted"/>
<dbReference type="EMBL" id="JAUNZN010000001">
    <property type="protein sequence ID" value="KAK4832910.1"/>
    <property type="molecule type" value="Genomic_DNA"/>
</dbReference>
<evidence type="ECO:0000313" key="3">
    <source>
        <dbReference type="Proteomes" id="UP001333110"/>
    </source>
</evidence>
<keyword evidence="3" id="KW-1185">Reference proteome</keyword>
<dbReference type="AlphaFoldDB" id="A0AAN7SAC3"/>
<sequence>MPRCQLPFPLLPEACNAAQQLESERSRSPLSSHHCMPLASGRHRHGCNAAAAQRRCPGGVSLPSQPHTPTHSSKGPAQGHGYDLQWSQCQPQPSPHAGDKTNLNSLQLLAQDTVGLLGCECTLLAYVHLFIHQYPQVLFRRAALNHIIPQPDPALGLVEPHEVQQLVQVPLDDIPSFWRVSCTTQLGVVCKLAEGALSLAVNVIEDNIEQHWSQYGPLRDTTHH</sequence>
<accession>A0AAN7SAC3</accession>
<comment type="caution">
    <text evidence="2">The sequence shown here is derived from an EMBL/GenBank/DDBJ whole genome shotgun (WGS) entry which is preliminary data.</text>
</comment>
<protein>
    <submittedName>
        <fullName evidence="2">Uncharacterized protein</fullName>
    </submittedName>
</protein>
<evidence type="ECO:0000313" key="2">
    <source>
        <dbReference type="EMBL" id="KAK4832910.1"/>
    </source>
</evidence>
<feature type="region of interest" description="Disordered" evidence="1">
    <location>
        <begin position="58"/>
        <end position="82"/>
    </location>
</feature>
<feature type="compositionally biased region" description="Polar residues" evidence="1">
    <location>
        <begin position="62"/>
        <end position="75"/>
    </location>
</feature>